<dbReference type="Proteomes" id="UP000322165">
    <property type="component" value="Unassembled WGS sequence"/>
</dbReference>
<name>A0A5B2Z989_9GAMM</name>
<dbReference type="InterPro" id="IPR023393">
    <property type="entry name" value="START-like_dom_sf"/>
</dbReference>
<evidence type="ECO:0000313" key="2">
    <source>
        <dbReference type="EMBL" id="KAA2284475.1"/>
    </source>
</evidence>
<sequence length="186" mass="20170">MRRTGMRIFRRGFPALVLLTGFAAPAAAELKDSSASGFTIENVVEVPVTPAEAWRGLVREVDRWWPRDHTWWGEESTLSIDPVAGGCFCERAGARQAEHLRVGFVDPEKTLRLLGGLGPLQGLGLHGVLEFSIAAREEGGSRIVMRYRAGGYATEDLQALAPIVDRVQAQQLRALATHLGAAAPAE</sequence>
<feature type="chain" id="PRO_5023127466" evidence="1">
    <location>
        <begin position="27"/>
        <end position="186"/>
    </location>
</feature>
<reference evidence="2 3" key="1">
    <citation type="submission" date="2019-09" db="EMBL/GenBank/DDBJ databases">
        <title>Arenimonas chukotkensis sp. nov., a bacterium isolated from Chukotka hot spring, Arctic region, Russia.</title>
        <authorList>
            <person name="Zayulina K.S."/>
            <person name="Prokofeva M.I."/>
            <person name="Elcheninov A.G."/>
            <person name="Novikov A."/>
            <person name="Kochetkova T.V."/>
            <person name="Kublanov I.V."/>
        </authorList>
    </citation>
    <scope>NUCLEOTIDE SEQUENCE [LARGE SCALE GENOMIC DNA]</scope>
    <source>
        <strain evidence="2 3">3729k</strain>
    </source>
</reference>
<evidence type="ECO:0000256" key="1">
    <source>
        <dbReference type="SAM" id="SignalP"/>
    </source>
</evidence>
<reference evidence="2 3" key="2">
    <citation type="submission" date="2019-09" db="EMBL/GenBank/DDBJ databases">
        <authorList>
            <person name="Mazur A."/>
        </authorList>
    </citation>
    <scope>NUCLEOTIDE SEQUENCE [LARGE SCALE GENOMIC DNA]</scope>
    <source>
        <strain evidence="2 3">3729k</strain>
    </source>
</reference>
<dbReference type="SUPFAM" id="SSF55961">
    <property type="entry name" value="Bet v1-like"/>
    <property type="match status" value="1"/>
</dbReference>
<organism evidence="2 3">
    <name type="scientific">Arenimonas fontis</name>
    <dbReference type="NCBI Taxonomy" id="2608255"/>
    <lineage>
        <taxon>Bacteria</taxon>
        <taxon>Pseudomonadati</taxon>
        <taxon>Pseudomonadota</taxon>
        <taxon>Gammaproteobacteria</taxon>
        <taxon>Lysobacterales</taxon>
        <taxon>Lysobacteraceae</taxon>
        <taxon>Arenimonas</taxon>
    </lineage>
</organism>
<comment type="caution">
    <text evidence="2">The sequence shown here is derived from an EMBL/GenBank/DDBJ whole genome shotgun (WGS) entry which is preliminary data.</text>
</comment>
<proteinExistence type="predicted"/>
<keyword evidence="3" id="KW-1185">Reference proteome</keyword>
<accession>A0A5B2Z989</accession>
<evidence type="ECO:0000313" key="3">
    <source>
        <dbReference type="Proteomes" id="UP000322165"/>
    </source>
</evidence>
<gene>
    <name evidence="2" type="ORF">F0415_09115</name>
</gene>
<dbReference type="AlphaFoldDB" id="A0A5B2Z989"/>
<feature type="signal peptide" evidence="1">
    <location>
        <begin position="1"/>
        <end position="26"/>
    </location>
</feature>
<protein>
    <submittedName>
        <fullName evidence="2">SRPBCC domain-containing protein</fullName>
    </submittedName>
</protein>
<keyword evidence="1" id="KW-0732">Signal</keyword>
<dbReference type="Gene3D" id="3.30.530.20">
    <property type="match status" value="1"/>
</dbReference>
<dbReference type="EMBL" id="VUOD01000006">
    <property type="protein sequence ID" value="KAA2284475.1"/>
    <property type="molecule type" value="Genomic_DNA"/>
</dbReference>